<dbReference type="GO" id="GO:0005125">
    <property type="term" value="F:cytokine activity"/>
    <property type="evidence" value="ECO:0007669"/>
    <property type="project" value="UniProtKB-KW"/>
</dbReference>
<evidence type="ECO:0000256" key="5">
    <source>
        <dbReference type="ARBA" id="ARBA00023235"/>
    </source>
</evidence>
<evidence type="ECO:0000256" key="3">
    <source>
        <dbReference type="ARBA" id="ARBA00022514"/>
    </source>
</evidence>
<dbReference type="PANTHER" id="PTHR11954:SF6">
    <property type="entry name" value="MACROPHAGE MIGRATION INHIBITORY FACTOR"/>
    <property type="match status" value="1"/>
</dbReference>
<dbReference type="EC" id="5.3.3.12" evidence="8"/>
<dbReference type="GO" id="GO:0004167">
    <property type="term" value="F:dopachrome isomerase activity"/>
    <property type="evidence" value="ECO:0007669"/>
    <property type="project" value="UniProtKB-EC"/>
</dbReference>
<evidence type="ECO:0000256" key="10">
    <source>
        <dbReference type="ARBA" id="ARBA00041631"/>
    </source>
</evidence>
<evidence type="ECO:0000256" key="6">
    <source>
        <dbReference type="ARBA" id="ARBA00036735"/>
    </source>
</evidence>
<keyword evidence="4" id="KW-0964">Secreted</keyword>
<evidence type="ECO:0000256" key="9">
    <source>
        <dbReference type="ARBA" id="ARBA00039086"/>
    </source>
</evidence>
<evidence type="ECO:0000256" key="8">
    <source>
        <dbReference type="ARBA" id="ARBA00038932"/>
    </source>
</evidence>
<dbReference type="InterPro" id="IPR014347">
    <property type="entry name" value="Tautomerase/MIF_sf"/>
</dbReference>
<accession>A0AAV2RFQ5</accession>
<keyword evidence="3" id="KW-0202">Cytokine</keyword>
<gene>
    <name evidence="13" type="ORF">MNOR_LOCUS23553</name>
</gene>
<dbReference type="Proteomes" id="UP001497623">
    <property type="component" value="Unassembled WGS sequence"/>
</dbReference>
<evidence type="ECO:0000256" key="7">
    <source>
        <dbReference type="ARBA" id="ARBA00036823"/>
    </source>
</evidence>
<dbReference type="GO" id="GO:0005615">
    <property type="term" value="C:extracellular space"/>
    <property type="evidence" value="ECO:0007669"/>
    <property type="project" value="UniProtKB-KW"/>
</dbReference>
<protein>
    <recommendedName>
        <fullName evidence="12">L-dopachrome isomerase</fullName>
        <ecNumber evidence="9">5.3.2.1</ecNumber>
        <ecNumber evidence="8">5.3.3.12</ecNumber>
    </recommendedName>
    <alternativeName>
        <fullName evidence="10">L-dopachrome tautomerase</fullName>
    </alternativeName>
    <alternativeName>
        <fullName evidence="11">Phenylpyruvate tautomerase</fullName>
    </alternativeName>
</protein>
<dbReference type="EMBL" id="CAXKWB010020872">
    <property type="protein sequence ID" value="CAL4122831.1"/>
    <property type="molecule type" value="Genomic_DNA"/>
</dbReference>
<dbReference type="GO" id="GO:0050178">
    <property type="term" value="F:phenylpyruvate tautomerase activity"/>
    <property type="evidence" value="ECO:0007669"/>
    <property type="project" value="UniProtKB-EC"/>
</dbReference>
<comment type="catalytic activity">
    <reaction evidence="7">
        <text>L-dopachrome = 5,6-dihydroxyindole-2-carboxylate</text>
        <dbReference type="Rhea" id="RHEA:13041"/>
        <dbReference type="ChEBI" id="CHEBI:16875"/>
        <dbReference type="ChEBI" id="CHEBI:57509"/>
        <dbReference type="EC" id="5.3.3.12"/>
    </reaction>
</comment>
<evidence type="ECO:0000256" key="11">
    <source>
        <dbReference type="ARBA" id="ARBA00041912"/>
    </source>
</evidence>
<keyword evidence="14" id="KW-1185">Reference proteome</keyword>
<comment type="catalytic activity">
    <reaction evidence="6">
        <text>3-phenylpyruvate = enol-phenylpyruvate</text>
        <dbReference type="Rhea" id="RHEA:17097"/>
        <dbReference type="ChEBI" id="CHEBI:16815"/>
        <dbReference type="ChEBI" id="CHEBI:18005"/>
        <dbReference type="EC" id="5.3.2.1"/>
    </reaction>
</comment>
<evidence type="ECO:0000313" key="13">
    <source>
        <dbReference type="EMBL" id="CAL4122831.1"/>
    </source>
</evidence>
<evidence type="ECO:0000256" key="1">
    <source>
        <dbReference type="ARBA" id="ARBA00004613"/>
    </source>
</evidence>
<reference evidence="13 14" key="1">
    <citation type="submission" date="2024-05" db="EMBL/GenBank/DDBJ databases">
        <authorList>
            <person name="Wallberg A."/>
        </authorList>
    </citation>
    <scope>NUCLEOTIDE SEQUENCE [LARGE SCALE GENOMIC DNA]</scope>
</reference>
<dbReference type="Gene3D" id="3.30.429.10">
    <property type="entry name" value="Macrophage Migration Inhibitory Factor"/>
    <property type="match status" value="1"/>
</dbReference>
<evidence type="ECO:0000256" key="4">
    <source>
        <dbReference type="ARBA" id="ARBA00022525"/>
    </source>
</evidence>
<proteinExistence type="inferred from homology"/>
<dbReference type="SUPFAM" id="SSF55331">
    <property type="entry name" value="Tautomerase/MIF"/>
    <property type="match status" value="1"/>
</dbReference>
<dbReference type="PANTHER" id="PTHR11954">
    <property type="entry name" value="D-DOPACHROME DECARBOXYLASE"/>
    <property type="match status" value="1"/>
</dbReference>
<evidence type="ECO:0000256" key="2">
    <source>
        <dbReference type="ARBA" id="ARBA00005851"/>
    </source>
</evidence>
<evidence type="ECO:0000313" key="14">
    <source>
        <dbReference type="Proteomes" id="UP001497623"/>
    </source>
</evidence>
<name>A0AAV2RFQ5_MEGNR</name>
<dbReference type="AlphaFoldDB" id="A0AAV2RFQ5"/>
<dbReference type="Pfam" id="PF01187">
    <property type="entry name" value="MIF"/>
    <property type="match status" value="1"/>
</dbReference>
<dbReference type="EC" id="5.3.2.1" evidence="9"/>
<dbReference type="InterPro" id="IPR001398">
    <property type="entry name" value="Macrophage_inhib_fac"/>
</dbReference>
<feature type="non-terminal residue" evidence="13">
    <location>
        <position position="122"/>
    </location>
</feature>
<evidence type="ECO:0000256" key="12">
    <source>
        <dbReference type="ARBA" id="ARBA00042730"/>
    </source>
</evidence>
<keyword evidence="5" id="KW-0413">Isomerase</keyword>
<comment type="subcellular location">
    <subcellularLocation>
        <location evidence="1">Secreted</location>
    </subcellularLocation>
</comment>
<comment type="similarity">
    <text evidence="2">Belongs to the MIF family.</text>
</comment>
<comment type="caution">
    <text evidence="13">The sequence shown here is derived from an EMBL/GenBank/DDBJ whole genome shotgun (WGS) entry which is preliminary data.</text>
</comment>
<organism evidence="13 14">
    <name type="scientific">Meganyctiphanes norvegica</name>
    <name type="common">Northern krill</name>
    <name type="synonym">Thysanopoda norvegica</name>
    <dbReference type="NCBI Taxonomy" id="48144"/>
    <lineage>
        <taxon>Eukaryota</taxon>
        <taxon>Metazoa</taxon>
        <taxon>Ecdysozoa</taxon>
        <taxon>Arthropoda</taxon>
        <taxon>Crustacea</taxon>
        <taxon>Multicrustacea</taxon>
        <taxon>Malacostraca</taxon>
        <taxon>Eumalacostraca</taxon>
        <taxon>Eucarida</taxon>
        <taxon>Euphausiacea</taxon>
        <taxon>Euphausiidae</taxon>
        <taxon>Meganyctiphanes</taxon>
    </lineage>
</organism>
<sequence length="122" mass="13717">MPLLDTPLTVPLRERWPPNHIHLNLIFKELLPEIEMESLYCMVRVIPDQLMMHGGTTDVCGSATLMSIGKLGVEENKLHAKNIYASVEKHLGIPSNRMYITFTNKPSSEVGFKGTTFHDIIG</sequence>